<feature type="transmembrane region" description="Helical" evidence="2">
    <location>
        <begin position="381"/>
        <end position="401"/>
    </location>
</feature>
<feature type="transmembrane region" description="Helical" evidence="2">
    <location>
        <begin position="176"/>
        <end position="199"/>
    </location>
</feature>
<evidence type="ECO:0000256" key="1">
    <source>
        <dbReference type="SAM" id="MobiDB-lite"/>
    </source>
</evidence>
<evidence type="ECO:0000313" key="4">
    <source>
        <dbReference type="Proteomes" id="UP000187209"/>
    </source>
</evidence>
<feature type="transmembrane region" description="Helical" evidence="2">
    <location>
        <begin position="245"/>
        <end position="266"/>
    </location>
</feature>
<gene>
    <name evidence="3" type="ORF">SteCoe_27964</name>
</gene>
<dbReference type="Proteomes" id="UP000187209">
    <property type="component" value="Unassembled WGS sequence"/>
</dbReference>
<evidence type="ECO:0000313" key="3">
    <source>
        <dbReference type="EMBL" id="OMJ73375.1"/>
    </source>
</evidence>
<comment type="caution">
    <text evidence="3">The sequence shown here is derived from an EMBL/GenBank/DDBJ whole genome shotgun (WGS) entry which is preliminary data.</text>
</comment>
<feature type="region of interest" description="Disordered" evidence="1">
    <location>
        <begin position="1"/>
        <end position="25"/>
    </location>
</feature>
<feature type="transmembrane region" description="Helical" evidence="2">
    <location>
        <begin position="343"/>
        <end position="360"/>
    </location>
</feature>
<dbReference type="AlphaFoldDB" id="A0A1R2B9L3"/>
<dbReference type="OrthoDB" id="295795at2759"/>
<proteinExistence type="predicted"/>
<keyword evidence="2" id="KW-1133">Transmembrane helix</keyword>
<feature type="compositionally biased region" description="Basic and acidic residues" evidence="1">
    <location>
        <begin position="1"/>
        <end position="10"/>
    </location>
</feature>
<feature type="transmembrane region" description="Helical" evidence="2">
    <location>
        <begin position="141"/>
        <end position="164"/>
    </location>
</feature>
<sequence length="825" mass="93416">MSSHSERFNELQEDPQANKDSFVSSNMSRDSETTLLSRLFKIGLGLILPPVFITFFSTYAYIQTGKPILLIPPFVSFFALTSASLLTYLARYAQTSGTRASDFLLYSLYIMHICSAVYFLIGSLFIFIFAHDETLTRNVSFAILCIEGGCVKYIIGYGAIFVFIRKLTIEYQTIRNYLQIMQVTLITSGIGICLTCLAYKNSWDYLDISYHLPPVILDLGLATGIGLILLSLLLFYAAYSEKLSIILLSQILTVLLMIFLLLYSAMVRFSNDIYISTINKNCSYLLKLTNHKDLTCGKYKPEPCMEEFRALVWEEDLESGLQCLNSDCCIEIKNNITLSLEVLVAWAFLSAILLIFSWLSGQGLVKKIEKYGKSSEKRFDLQALSIILIAFFLGIAGWIALVNESAKFIEDNPLVKVLGAEEVEPRFLQGSLCENIEIKLNWTESSEVELSSKSGSVFPKSFKLKKWALGEHSKKVNFCPYFIREKYEIIAEFIGNNETEIQVFEHINEDPRTIHVKGKYEQGLSIEPYSGLDPKLFINRSQDDYSFEVLTAKKAYTSVLRFGEYLISYIIGGLYTSTSFIPEVIKTGNMQNLTGYVVAESELPTKVSISTGFNNFSNPFIDTYTVNGVFSFKLYPGLYTIYTSHQYMSRAVRNFAIGDKQEEIVLITYSLDLNQAFTAVLTTNSSNNFNVHFQLGPDSWCFVNVSYPRCGGTRLFYTQYGEILTTSIVSASQYLVYAEGDNFKNDFISFYTKSIDMPHFTLEGKAEKGFWLLYCLNGRDGVKTLQVIDKVVETVNLDLCTKYYGNQTWTGTELVQGSVQVRHLE</sequence>
<accession>A0A1R2B9L3</accession>
<protein>
    <submittedName>
        <fullName evidence="3">Uncharacterized protein</fullName>
    </submittedName>
</protein>
<keyword evidence="2" id="KW-0812">Transmembrane</keyword>
<dbReference type="EMBL" id="MPUH01000827">
    <property type="protein sequence ID" value="OMJ73375.1"/>
    <property type="molecule type" value="Genomic_DNA"/>
</dbReference>
<feature type="transmembrane region" description="Helical" evidence="2">
    <location>
        <begin position="68"/>
        <end position="91"/>
    </location>
</feature>
<keyword evidence="4" id="KW-1185">Reference proteome</keyword>
<evidence type="ECO:0000256" key="2">
    <source>
        <dbReference type="SAM" id="Phobius"/>
    </source>
</evidence>
<name>A0A1R2B9L3_9CILI</name>
<keyword evidence="2" id="KW-0472">Membrane</keyword>
<feature type="transmembrane region" description="Helical" evidence="2">
    <location>
        <begin position="103"/>
        <end position="129"/>
    </location>
</feature>
<feature type="transmembrane region" description="Helical" evidence="2">
    <location>
        <begin position="219"/>
        <end position="238"/>
    </location>
</feature>
<feature type="transmembrane region" description="Helical" evidence="2">
    <location>
        <begin position="39"/>
        <end position="62"/>
    </location>
</feature>
<organism evidence="3 4">
    <name type="scientific">Stentor coeruleus</name>
    <dbReference type="NCBI Taxonomy" id="5963"/>
    <lineage>
        <taxon>Eukaryota</taxon>
        <taxon>Sar</taxon>
        <taxon>Alveolata</taxon>
        <taxon>Ciliophora</taxon>
        <taxon>Postciliodesmatophora</taxon>
        <taxon>Heterotrichea</taxon>
        <taxon>Heterotrichida</taxon>
        <taxon>Stentoridae</taxon>
        <taxon>Stentor</taxon>
    </lineage>
</organism>
<reference evidence="3 4" key="1">
    <citation type="submission" date="2016-11" db="EMBL/GenBank/DDBJ databases">
        <title>The macronuclear genome of Stentor coeruleus: a giant cell with tiny introns.</title>
        <authorList>
            <person name="Slabodnick M."/>
            <person name="Ruby J.G."/>
            <person name="Reiff S.B."/>
            <person name="Swart E.C."/>
            <person name="Gosai S."/>
            <person name="Prabakaran S."/>
            <person name="Witkowska E."/>
            <person name="Larue G.E."/>
            <person name="Fisher S."/>
            <person name="Freeman R.M."/>
            <person name="Gunawardena J."/>
            <person name="Chu W."/>
            <person name="Stover N.A."/>
            <person name="Gregory B.D."/>
            <person name="Nowacki M."/>
            <person name="Derisi J."/>
            <person name="Roy S.W."/>
            <person name="Marshall W.F."/>
            <person name="Sood P."/>
        </authorList>
    </citation>
    <scope>NUCLEOTIDE SEQUENCE [LARGE SCALE GENOMIC DNA]</scope>
    <source>
        <strain evidence="3">WM001</strain>
    </source>
</reference>